<evidence type="ECO:0000256" key="1">
    <source>
        <dbReference type="ARBA" id="ARBA00009995"/>
    </source>
</evidence>
<keyword evidence="3 4" id="KW-0808">Transferase</keyword>
<evidence type="ECO:0000313" key="7">
    <source>
        <dbReference type="EMBL" id="RWR97296.1"/>
    </source>
</evidence>
<evidence type="ECO:0000256" key="2">
    <source>
        <dbReference type="ARBA" id="ARBA00022676"/>
    </source>
</evidence>
<dbReference type="Pfam" id="PF00201">
    <property type="entry name" value="UDPGT"/>
    <property type="match status" value="1"/>
</dbReference>
<dbReference type="PROSITE" id="PS00375">
    <property type="entry name" value="UDPGT"/>
    <property type="match status" value="1"/>
</dbReference>
<dbReference type="FunFam" id="3.40.50.2000:FF:000103">
    <property type="entry name" value="Glycosyltransferase"/>
    <property type="match status" value="1"/>
</dbReference>
<dbReference type="AlphaFoldDB" id="A0A3S3NL73"/>
<dbReference type="PANTHER" id="PTHR48047:SF107">
    <property type="entry name" value="UDP-GLYCOSYLTRANSFERASE 92A1-LIKE"/>
    <property type="match status" value="1"/>
</dbReference>
<dbReference type="Pfam" id="PF26168">
    <property type="entry name" value="Glyco_transf_N"/>
    <property type="match status" value="1"/>
</dbReference>
<dbReference type="EMBL" id="QPKB01000013">
    <property type="protein sequence ID" value="RWR97296.1"/>
    <property type="molecule type" value="Genomic_DNA"/>
</dbReference>
<dbReference type="PANTHER" id="PTHR48047">
    <property type="entry name" value="GLYCOSYLTRANSFERASE"/>
    <property type="match status" value="1"/>
</dbReference>
<keyword evidence="2 4" id="KW-0328">Glycosyltransferase</keyword>
<comment type="similarity">
    <text evidence="1 4">Belongs to the UDP-glycosyltransferase family.</text>
</comment>
<feature type="domain" description="Glycosyltransferase N-terminal" evidence="6">
    <location>
        <begin position="15"/>
        <end position="253"/>
    </location>
</feature>
<reference evidence="7 8" key="1">
    <citation type="journal article" date="2019" name="Nat. Plants">
        <title>Stout camphor tree genome fills gaps in understanding of flowering plant genome evolution.</title>
        <authorList>
            <person name="Chaw S.M."/>
            <person name="Liu Y.C."/>
            <person name="Wu Y.W."/>
            <person name="Wang H.Y."/>
            <person name="Lin C.I."/>
            <person name="Wu C.S."/>
            <person name="Ke H.M."/>
            <person name="Chang L.Y."/>
            <person name="Hsu C.Y."/>
            <person name="Yang H.T."/>
            <person name="Sudianto E."/>
            <person name="Hsu M.H."/>
            <person name="Wu K.P."/>
            <person name="Wang L.N."/>
            <person name="Leebens-Mack J.H."/>
            <person name="Tsai I.J."/>
        </authorList>
    </citation>
    <scope>NUCLEOTIDE SEQUENCE [LARGE SCALE GENOMIC DNA]</scope>
    <source>
        <strain evidence="8">cv. Chaw 1501</strain>
        <tissue evidence="7">Young leaves</tissue>
    </source>
</reference>
<dbReference type="InterPro" id="IPR035595">
    <property type="entry name" value="UDP_glycos_trans_CS"/>
</dbReference>
<organism evidence="7 8">
    <name type="scientific">Cinnamomum micranthum f. kanehirae</name>
    <dbReference type="NCBI Taxonomy" id="337451"/>
    <lineage>
        <taxon>Eukaryota</taxon>
        <taxon>Viridiplantae</taxon>
        <taxon>Streptophyta</taxon>
        <taxon>Embryophyta</taxon>
        <taxon>Tracheophyta</taxon>
        <taxon>Spermatophyta</taxon>
        <taxon>Magnoliopsida</taxon>
        <taxon>Magnoliidae</taxon>
        <taxon>Laurales</taxon>
        <taxon>Lauraceae</taxon>
        <taxon>Cinnamomum</taxon>
    </lineage>
</organism>
<evidence type="ECO:0000256" key="5">
    <source>
        <dbReference type="RuleBase" id="RU362057"/>
    </source>
</evidence>
<comment type="caution">
    <text evidence="7">The sequence shown here is derived from an EMBL/GenBank/DDBJ whole genome shotgun (WGS) entry which is preliminary data.</text>
</comment>
<dbReference type="SUPFAM" id="SSF53756">
    <property type="entry name" value="UDP-Glycosyltransferase/glycogen phosphorylase"/>
    <property type="match status" value="1"/>
</dbReference>
<evidence type="ECO:0000259" key="6">
    <source>
        <dbReference type="Pfam" id="PF26168"/>
    </source>
</evidence>
<sequence>MASLTSSAATPQDHIVMFPYMAQGHIIPFLSLAHLIQRLSPHTIITLVSTPLNIQTLRSSLPPISTLHLATLPFSSSAHGLPPNSENTDSLPANLLITLFQASQTLQPSFENLLDQLGKPPTCIIADVFLGWTVESARKIGARHAVFTTCGAYGSAFYFSLWLHLPHSLTDSDEFHLPGLPDSFRIHRTQMSFYMRAADGKDPGSIFFRKQISLSLMSDFMLCNTVEEVEKTGLELLRKNTGLPVWSIGPLLPQLFGFSSSGRVRKEPGVSSDDCIAWLNLHRPSSVLYISFGSQNTISAAQMMELAIGLESTGKSFIWVVRPPIGHDINGSFLAEEWLPKGFEDRIAERKQGLLVRKWAPQLEILGHESTGVFLSHCGWNSVLESLSNGVPMIGWPLASEQFYNVKMMEEELGVCVEVARGTGGDCGVVVERGKVKEVIEVVMGETEKGEEMKRKAGELKEMMRAAMEEEGGRRGSSLMATDDFLSTISSEGKIDG</sequence>
<dbReference type="OrthoDB" id="5835829at2759"/>
<keyword evidence="8" id="KW-1185">Reference proteome</keyword>
<dbReference type="FunFam" id="3.40.50.2000:FF:000064">
    <property type="entry name" value="Glycosyltransferase"/>
    <property type="match status" value="1"/>
</dbReference>
<dbReference type="InterPro" id="IPR058980">
    <property type="entry name" value="Glyco_transf_N"/>
</dbReference>
<accession>A0A3S3NL73</accession>
<dbReference type="GO" id="GO:0035251">
    <property type="term" value="F:UDP-glucosyltransferase activity"/>
    <property type="evidence" value="ECO:0007669"/>
    <property type="project" value="TreeGrafter"/>
</dbReference>
<protein>
    <recommendedName>
        <fullName evidence="5">Glycosyltransferase</fullName>
        <ecNumber evidence="5">2.4.1.-</ecNumber>
    </recommendedName>
</protein>
<gene>
    <name evidence="7" type="ORF">CKAN_02672200</name>
</gene>
<dbReference type="Gene3D" id="3.40.50.2000">
    <property type="entry name" value="Glycogen Phosphorylase B"/>
    <property type="match status" value="2"/>
</dbReference>
<dbReference type="EC" id="2.4.1.-" evidence="5"/>
<evidence type="ECO:0000256" key="4">
    <source>
        <dbReference type="RuleBase" id="RU003718"/>
    </source>
</evidence>
<dbReference type="InterPro" id="IPR002213">
    <property type="entry name" value="UDP_glucos_trans"/>
</dbReference>
<evidence type="ECO:0000313" key="8">
    <source>
        <dbReference type="Proteomes" id="UP000283530"/>
    </source>
</evidence>
<evidence type="ECO:0000256" key="3">
    <source>
        <dbReference type="ARBA" id="ARBA00022679"/>
    </source>
</evidence>
<dbReference type="CDD" id="cd03784">
    <property type="entry name" value="GT1_Gtf-like"/>
    <property type="match status" value="1"/>
</dbReference>
<name>A0A3S3NL73_9MAGN</name>
<dbReference type="Proteomes" id="UP000283530">
    <property type="component" value="Unassembled WGS sequence"/>
</dbReference>
<proteinExistence type="inferred from homology"/>